<evidence type="ECO:0008006" key="5">
    <source>
        <dbReference type="Google" id="ProtNLM"/>
    </source>
</evidence>
<dbReference type="InterPro" id="IPR015330">
    <property type="entry name" value="DNA_primase/pol_bifunc_N"/>
</dbReference>
<evidence type="ECO:0000313" key="4">
    <source>
        <dbReference type="Proteomes" id="UP000271426"/>
    </source>
</evidence>
<dbReference type="Proteomes" id="UP000271426">
    <property type="component" value="Chromosome"/>
</dbReference>
<dbReference type="SMART" id="SM00942">
    <property type="entry name" value="PriCT_1"/>
    <property type="match status" value="1"/>
</dbReference>
<dbReference type="AlphaFoldDB" id="A0A3G6ISC6"/>
<dbReference type="CDD" id="cd04859">
    <property type="entry name" value="Prim_Pol"/>
    <property type="match status" value="1"/>
</dbReference>
<evidence type="ECO:0000259" key="1">
    <source>
        <dbReference type="SMART" id="SM00942"/>
    </source>
</evidence>
<dbReference type="KEGG" id="cpso:CPPEL_01780"/>
<evidence type="ECO:0000259" key="2">
    <source>
        <dbReference type="SMART" id="SM00943"/>
    </source>
</evidence>
<dbReference type="Pfam" id="PF09250">
    <property type="entry name" value="Prim-Pol"/>
    <property type="match status" value="1"/>
</dbReference>
<sequence length="255" mass="27785">MPTLTMQNHALDLAALGFEVFPLRGKVPAIRGGGGHKAATREMNTIARWWQQMPDANIGARPAEHVLVFDLDPRNGGLFTWEDVNDGHTLPPTITVATGGGGYHYYYRLPYRARLNKTLGAGVDIKAHNGYLVMPPSVHPDTGRTYEFVNLMPLQDIPEVPVWLRPATFRADPPPATITPKYRRGYSADDLIDMVATAPKGGRNNALNRAAFMAARKNIDCFQDLELAAVSNGLAQSEVVATINSAIKAAREVAA</sequence>
<protein>
    <recommendedName>
        <fullName evidence="5">DNA primase/polymerase bifunctional N-terminal domain-containing protein</fullName>
    </recommendedName>
</protein>
<name>A0A3G6ISC6_9CORY</name>
<reference evidence="3 4" key="1">
    <citation type="submission" date="2018-11" db="EMBL/GenBank/DDBJ databases">
        <authorList>
            <person name="Kleinhagauer T."/>
            <person name="Glaeser S.P."/>
            <person name="Spergser J."/>
            <person name="Ruckert C."/>
            <person name="Kaempfer P."/>
            <person name="Busse H.-J."/>
        </authorList>
    </citation>
    <scope>NUCLEOTIDE SEQUENCE [LARGE SCALE GENOMIC DNA]</scope>
    <source>
        <strain evidence="3 4">812CH</strain>
    </source>
</reference>
<evidence type="ECO:0000313" key="3">
    <source>
        <dbReference type="EMBL" id="AZA08502.1"/>
    </source>
</evidence>
<dbReference type="SUPFAM" id="SSF56747">
    <property type="entry name" value="Prim-pol domain"/>
    <property type="match status" value="1"/>
</dbReference>
<dbReference type="RefSeq" id="WP_164470346.1">
    <property type="nucleotide sequence ID" value="NZ_CP033898.1"/>
</dbReference>
<dbReference type="InterPro" id="IPR014820">
    <property type="entry name" value="PriCT_1"/>
</dbReference>
<feature type="domain" description="Primase C-terminal 1" evidence="1">
    <location>
        <begin position="193"/>
        <end position="252"/>
    </location>
</feature>
<keyword evidence="4" id="KW-1185">Reference proteome</keyword>
<organism evidence="3 4">
    <name type="scientific">Corynebacterium pseudopelargi</name>
    <dbReference type="NCBI Taxonomy" id="2080757"/>
    <lineage>
        <taxon>Bacteria</taxon>
        <taxon>Bacillati</taxon>
        <taxon>Actinomycetota</taxon>
        <taxon>Actinomycetes</taxon>
        <taxon>Mycobacteriales</taxon>
        <taxon>Corynebacteriaceae</taxon>
        <taxon>Corynebacterium</taxon>
    </lineage>
</organism>
<proteinExistence type="predicted"/>
<dbReference type="EMBL" id="CP033898">
    <property type="protein sequence ID" value="AZA08502.1"/>
    <property type="molecule type" value="Genomic_DNA"/>
</dbReference>
<accession>A0A3G6ISC6</accession>
<feature type="domain" description="DNA primase/polymerase bifunctional N-terminal" evidence="2">
    <location>
        <begin position="10"/>
        <end position="164"/>
    </location>
</feature>
<gene>
    <name evidence="3" type="ORF">CPPEL_01780</name>
</gene>
<dbReference type="SMART" id="SM00943">
    <property type="entry name" value="Prim-Pol"/>
    <property type="match status" value="1"/>
</dbReference>